<proteinExistence type="predicted"/>
<evidence type="ECO:0000256" key="1">
    <source>
        <dbReference type="SAM" id="MobiDB-lite"/>
    </source>
</evidence>
<evidence type="ECO:0000259" key="2">
    <source>
        <dbReference type="Pfam" id="PF12172"/>
    </source>
</evidence>
<dbReference type="PANTHER" id="PTHR34075:SF5">
    <property type="entry name" value="BLR3430 PROTEIN"/>
    <property type="match status" value="1"/>
</dbReference>
<keyword evidence="4" id="KW-1185">Reference proteome</keyword>
<evidence type="ECO:0000313" key="3">
    <source>
        <dbReference type="EMBL" id="MFC3167803.1"/>
    </source>
</evidence>
<dbReference type="EMBL" id="JBHRTE010000030">
    <property type="protein sequence ID" value="MFC3167803.1"/>
    <property type="molecule type" value="Genomic_DNA"/>
</dbReference>
<organism evidence="3 4">
    <name type="scientific">Paracoccus fontiphilus</name>
    <dbReference type="NCBI Taxonomy" id="1815556"/>
    <lineage>
        <taxon>Bacteria</taxon>
        <taxon>Pseudomonadati</taxon>
        <taxon>Pseudomonadota</taxon>
        <taxon>Alphaproteobacteria</taxon>
        <taxon>Rhodobacterales</taxon>
        <taxon>Paracoccaceae</taxon>
        <taxon>Paracoccus</taxon>
    </lineage>
</organism>
<feature type="region of interest" description="Disordered" evidence="1">
    <location>
        <begin position="134"/>
        <end position="163"/>
    </location>
</feature>
<gene>
    <name evidence="3" type="ORF">ACFOD7_07055</name>
</gene>
<reference evidence="4" key="1">
    <citation type="journal article" date="2019" name="Int. J. Syst. Evol. Microbiol.">
        <title>The Global Catalogue of Microorganisms (GCM) 10K type strain sequencing project: providing services to taxonomists for standard genome sequencing and annotation.</title>
        <authorList>
            <consortium name="The Broad Institute Genomics Platform"/>
            <consortium name="The Broad Institute Genome Sequencing Center for Infectious Disease"/>
            <person name="Wu L."/>
            <person name="Ma J."/>
        </authorList>
    </citation>
    <scope>NUCLEOTIDE SEQUENCE [LARGE SCALE GENOMIC DNA]</scope>
    <source>
        <strain evidence="4">KCTC 52239</strain>
    </source>
</reference>
<dbReference type="Proteomes" id="UP001595557">
    <property type="component" value="Unassembled WGS sequence"/>
</dbReference>
<dbReference type="InterPro" id="IPR052513">
    <property type="entry name" value="Thioester_dehydratase-like"/>
</dbReference>
<dbReference type="InterPro" id="IPR012340">
    <property type="entry name" value="NA-bd_OB-fold"/>
</dbReference>
<name>A0ABV7IB39_9RHOB</name>
<dbReference type="Pfam" id="PF12172">
    <property type="entry name" value="zf-ChsH2"/>
    <property type="match status" value="1"/>
</dbReference>
<dbReference type="PANTHER" id="PTHR34075">
    <property type="entry name" value="BLR3430 PROTEIN"/>
    <property type="match status" value="1"/>
</dbReference>
<comment type="caution">
    <text evidence="3">The sequence shown here is derived from an EMBL/GenBank/DDBJ whole genome shotgun (WGS) entry which is preliminary data.</text>
</comment>
<dbReference type="InterPro" id="IPR022002">
    <property type="entry name" value="ChsH2_Znr"/>
</dbReference>
<feature type="domain" description="ChsH2 rubredoxin-like zinc ribbon" evidence="2">
    <location>
        <begin position="20"/>
        <end position="52"/>
    </location>
</feature>
<dbReference type="SUPFAM" id="SSF50249">
    <property type="entry name" value="Nucleic acid-binding proteins"/>
    <property type="match status" value="1"/>
</dbReference>
<protein>
    <submittedName>
        <fullName evidence="3">Zn-ribbon domain-containing OB-fold protein</fullName>
    </submittedName>
</protein>
<evidence type="ECO:0000313" key="4">
    <source>
        <dbReference type="Proteomes" id="UP001595557"/>
    </source>
</evidence>
<accession>A0ABV7IB39</accession>
<dbReference type="RefSeq" id="WP_207471948.1">
    <property type="nucleotide sequence ID" value="NZ_JAFNAW010000098.1"/>
</dbReference>
<sequence length="163" mass="17364">MPPMLPPQPRSAATLALVAPAAAGRFALQCCKACGNFIYPVRNICPTCLSQDIAVTDAPAGGLLLSETTIRITGDPFFRERPPVRQGLVRADCGVTIIAILHRDCPPEGRVRLSLRLDRGGKPLLLAFPLHPESSEVADDPSLRDLTMDPAAAAAHLADPDRP</sequence>